<dbReference type="SUPFAM" id="SSF54117">
    <property type="entry name" value="Interleukin 8-like chemokines"/>
    <property type="match status" value="1"/>
</dbReference>
<evidence type="ECO:0000259" key="3">
    <source>
        <dbReference type="Pfam" id="PF00048"/>
    </source>
</evidence>
<dbReference type="InterPro" id="IPR001811">
    <property type="entry name" value="Chemokine_IL8-like_dom"/>
</dbReference>
<dbReference type="GO" id="GO:0006955">
    <property type="term" value="P:immune response"/>
    <property type="evidence" value="ECO:0007669"/>
    <property type="project" value="InterPro"/>
</dbReference>
<keyword evidence="1" id="KW-0202">Cytokine</keyword>
<accession>A0A9Q1ERW0</accession>
<comment type="caution">
    <text evidence="4">The sequence shown here is derived from an EMBL/GenBank/DDBJ whole genome shotgun (WGS) entry which is preliminary data.</text>
</comment>
<feature type="signal peptide" evidence="2">
    <location>
        <begin position="1"/>
        <end position="22"/>
    </location>
</feature>
<protein>
    <recommendedName>
        <fullName evidence="3">Chemokine interleukin-8-like domain-containing protein</fullName>
    </recommendedName>
</protein>
<evidence type="ECO:0000256" key="2">
    <source>
        <dbReference type="SAM" id="SignalP"/>
    </source>
</evidence>
<dbReference type="GO" id="GO:0005615">
    <property type="term" value="C:extracellular space"/>
    <property type="evidence" value="ECO:0007669"/>
    <property type="project" value="UniProtKB-KW"/>
</dbReference>
<keyword evidence="2" id="KW-0732">Signal</keyword>
<dbReference type="OrthoDB" id="8890527at2759"/>
<dbReference type="Pfam" id="PF00048">
    <property type="entry name" value="IL8"/>
    <property type="match status" value="1"/>
</dbReference>
<evidence type="ECO:0000313" key="5">
    <source>
        <dbReference type="Proteomes" id="UP001152622"/>
    </source>
</evidence>
<proteinExistence type="predicted"/>
<dbReference type="Proteomes" id="UP001152622">
    <property type="component" value="Chromosome 13"/>
</dbReference>
<sequence>MMKICACLALVLYVLVQHHADAAPLAIASPKDCCFDFFTGDIPSDKIVSVLTIYSGCAKPGFIVKTKKGRSFCMGPDFQLKPKAAQQAWGSGTDALLV</sequence>
<keyword evidence="5" id="KW-1185">Reference proteome</keyword>
<organism evidence="4 5">
    <name type="scientific">Synaphobranchus kaupii</name>
    <name type="common">Kaup's arrowtooth eel</name>
    <dbReference type="NCBI Taxonomy" id="118154"/>
    <lineage>
        <taxon>Eukaryota</taxon>
        <taxon>Metazoa</taxon>
        <taxon>Chordata</taxon>
        <taxon>Craniata</taxon>
        <taxon>Vertebrata</taxon>
        <taxon>Euteleostomi</taxon>
        <taxon>Actinopterygii</taxon>
        <taxon>Neopterygii</taxon>
        <taxon>Teleostei</taxon>
        <taxon>Anguilliformes</taxon>
        <taxon>Synaphobranchidae</taxon>
        <taxon>Synaphobranchus</taxon>
    </lineage>
</organism>
<gene>
    <name evidence="4" type="ORF">SKAU_G00312230</name>
</gene>
<dbReference type="GO" id="GO:0008009">
    <property type="term" value="F:chemokine activity"/>
    <property type="evidence" value="ECO:0007669"/>
    <property type="project" value="InterPro"/>
</dbReference>
<name>A0A9Q1ERW0_SYNKA</name>
<evidence type="ECO:0000313" key="4">
    <source>
        <dbReference type="EMBL" id="KAJ8343894.1"/>
    </source>
</evidence>
<dbReference type="AlphaFoldDB" id="A0A9Q1ERW0"/>
<reference evidence="4" key="1">
    <citation type="journal article" date="2023" name="Science">
        <title>Genome structures resolve the early diversification of teleost fishes.</title>
        <authorList>
            <person name="Parey E."/>
            <person name="Louis A."/>
            <person name="Montfort J."/>
            <person name="Bouchez O."/>
            <person name="Roques C."/>
            <person name="Iampietro C."/>
            <person name="Lluch J."/>
            <person name="Castinel A."/>
            <person name="Donnadieu C."/>
            <person name="Desvignes T."/>
            <person name="Floi Bucao C."/>
            <person name="Jouanno E."/>
            <person name="Wen M."/>
            <person name="Mejri S."/>
            <person name="Dirks R."/>
            <person name="Jansen H."/>
            <person name="Henkel C."/>
            <person name="Chen W.J."/>
            <person name="Zahm M."/>
            <person name="Cabau C."/>
            <person name="Klopp C."/>
            <person name="Thompson A.W."/>
            <person name="Robinson-Rechavi M."/>
            <person name="Braasch I."/>
            <person name="Lecointre G."/>
            <person name="Bobe J."/>
            <person name="Postlethwait J.H."/>
            <person name="Berthelot C."/>
            <person name="Roest Crollius H."/>
            <person name="Guiguen Y."/>
        </authorList>
    </citation>
    <scope>NUCLEOTIDE SEQUENCE</scope>
    <source>
        <strain evidence="4">WJC10195</strain>
    </source>
</reference>
<feature type="domain" description="Chemokine interleukin-8-like" evidence="3">
    <location>
        <begin position="31"/>
        <end position="77"/>
    </location>
</feature>
<dbReference type="EMBL" id="JAINUF010000013">
    <property type="protein sequence ID" value="KAJ8343894.1"/>
    <property type="molecule type" value="Genomic_DNA"/>
</dbReference>
<dbReference type="Gene3D" id="2.40.50.40">
    <property type="match status" value="1"/>
</dbReference>
<feature type="chain" id="PRO_5040187654" description="Chemokine interleukin-8-like domain-containing protein" evidence="2">
    <location>
        <begin position="23"/>
        <end position="98"/>
    </location>
</feature>
<dbReference type="InterPro" id="IPR036048">
    <property type="entry name" value="Interleukin_8-like_sf"/>
</dbReference>
<evidence type="ECO:0000256" key="1">
    <source>
        <dbReference type="ARBA" id="ARBA00022514"/>
    </source>
</evidence>